<gene>
    <name evidence="4" type="ORF">CMC5_039590</name>
</gene>
<evidence type="ECO:0000256" key="1">
    <source>
        <dbReference type="ARBA" id="ARBA00022801"/>
    </source>
</evidence>
<dbReference type="AlphaFoldDB" id="A0A0K1EGT2"/>
<dbReference type="Proteomes" id="UP000067626">
    <property type="component" value="Chromosome"/>
</dbReference>
<dbReference type="Gene3D" id="3.90.79.10">
    <property type="entry name" value="Nucleoside Triphosphate Pyrophosphohydrolase"/>
    <property type="match status" value="1"/>
</dbReference>
<dbReference type="STRING" id="52.CMC5_039590"/>
<dbReference type="PRINTS" id="PR00502">
    <property type="entry name" value="NUDIXFAMILY"/>
</dbReference>
<dbReference type="PANTHER" id="PTHR43736">
    <property type="entry name" value="ADP-RIBOSE PYROPHOSPHATASE"/>
    <property type="match status" value="1"/>
</dbReference>
<proteinExistence type="inferred from homology"/>
<dbReference type="OrthoDB" id="9761969at2"/>
<dbReference type="SUPFAM" id="SSF55811">
    <property type="entry name" value="Nudix"/>
    <property type="match status" value="1"/>
</dbReference>
<dbReference type="PROSITE" id="PS00893">
    <property type="entry name" value="NUDIX_BOX"/>
    <property type="match status" value="1"/>
</dbReference>
<evidence type="ECO:0000313" key="4">
    <source>
        <dbReference type="EMBL" id="AKT39808.1"/>
    </source>
</evidence>
<evidence type="ECO:0000259" key="3">
    <source>
        <dbReference type="PROSITE" id="PS51462"/>
    </source>
</evidence>
<dbReference type="KEGG" id="ccro:CMC5_039590"/>
<keyword evidence="5" id="KW-1185">Reference proteome</keyword>
<dbReference type="InterPro" id="IPR020084">
    <property type="entry name" value="NUDIX_hydrolase_CS"/>
</dbReference>
<dbReference type="EMBL" id="CP012159">
    <property type="protein sequence ID" value="AKT39808.1"/>
    <property type="molecule type" value="Genomic_DNA"/>
</dbReference>
<dbReference type="CDD" id="cd02883">
    <property type="entry name" value="NUDIX_Hydrolase"/>
    <property type="match status" value="1"/>
</dbReference>
<dbReference type="PROSITE" id="PS51462">
    <property type="entry name" value="NUDIX"/>
    <property type="match status" value="1"/>
</dbReference>
<comment type="similarity">
    <text evidence="2">Belongs to the Nudix hydrolase family.</text>
</comment>
<dbReference type="InterPro" id="IPR020476">
    <property type="entry name" value="Nudix_hydrolase"/>
</dbReference>
<keyword evidence="1 2" id="KW-0378">Hydrolase</keyword>
<dbReference type="GO" id="GO:0016787">
    <property type="term" value="F:hydrolase activity"/>
    <property type="evidence" value="ECO:0007669"/>
    <property type="project" value="UniProtKB-KW"/>
</dbReference>
<reference evidence="4 5" key="1">
    <citation type="submission" date="2015-07" db="EMBL/GenBank/DDBJ databases">
        <title>Genome analysis of myxobacterium Chondromyces crocatus Cm c5 reveals a high potential for natural compound synthesis and the genetic basis for the loss of fruiting body formation.</title>
        <authorList>
            <person name="Zaburannyi N."/>
            <person name="Bunk B."/>
            <person name="Maier J."/>
            <person name="Overmann J."/>
            <person name="Mueller R."/>
        </authorList>
    </citation>
    <scope>NUCLEOTIDE SEQUENCE [LARGE SCALE GENOMIC DNA]</scope>
    <source>
        <strain evidence="4 5">Cm c5</strain>
    </source>
</reference>
<protein>
    <submittedName>
        <fullName evidence="4">NUDIX hydrolase</fullName>
    </submittedName>
</protein>
<dbReference type="PANTHER" id="PTHR43736:SF1">
    <property type="entry name" value="DIHYDRONEOPTERIN TRIPHOSPHATE DIPHOSPHATASE"/>
    <property type="match status" value="1"/>
</dbReference>
<name>A0A0K1EGT2_CHOCO</name>
<feature type="domain" description="Nudix hydrolase" evidence="3">
    <location>
        <begin position="25"/>
        <end position="154"/>
    </location>
</feature>
<evidence type="ECO:0000313" key="5">
    <source>
        <dbReference type="Proteomes" id="UP000067626"/>
    </source>
</evidence>
<evidence type="ECO:0000256" key="2">
    <source>
        <dbReference type="RuleBase" id="RU003476"/>
    </source>
</evidence>
<sequence>MPLAPLSILPRSVMGLAKEVAKALLRRPVVGVSAAARTPDGRWLLVRRGDTGTWGLPGGTLEWGETLRSCVVRELEEEGGVTQTTVGRLIGVYSRPDRDVRFHAVTVLVTAEIAEPTRQPINPLEIREVRLFTDDELPREIAHNMSDLLDAARRGDGEAILE</sequence>
<organism evidence="4 5">
    <name type="scientific">Chondromyces crocatus</name>
    <dbReference type="NCBI Taxonomy" id="52"/>
    <lineage>
        <taxon>Bacteria</taxon>
        <taxon>Pseudomonadati</taxon>
        <taxon>Myxococcota</taxon>
        <taxon>Polyangia</taxon>
        <taxon>Polyangiales</taxon>
        <taxon>Polyangiaceae</taxon>
        <taxon>Chondromyces</taxon>
    </lineage>
</organism>
<dbReference type="Pfam" id="PF00293">
    <property type="entry name" value="NUDIX"/>
    <property type="match status" value="1"/>
</dbReference>
<dbReference type="InterPro" id="IPR000086">
    <property type="entry name" value="NUDIX_hydrolase_dom"/>
</dbReference>
<accession>A0A0K1EGT2</accession>
<dbReference type="RefSeq" id="WP_050431827.1">
    <property type="nucleotide sequence ID" value="NZ_CP012159.1"/>
</dbReference>
<dbReference type="InterPro" id="IPR015797">
    <property type="entry name" value="NUDIX_hydrolase-like_dom_sf"/>
</dbReference>